<name>A0A0D3JYY5_EMIH1</name>
<dbReference type="HOGENOM" id="CLU_3130599_0_0_1"/>
<dbReference type="EnsemblProtists" id="EOD28720">
    <property type="protein sequence ID" value="EOD28720"/>
    <property type="gene ID" value="EMIHUDRAFT_366159"/>
</dbReference>
<accession>A0A0D3JYY5</accession>
<proteinExistence type="predicted"/>
<dbReference type="PaxDb" id="2903-EOD28720"/>
<keyword evidence="2" id="KW-1185">Reference proteome</keyword>
<reference evidence="2" key="1">
    <citation type="journal article" date="2013" name="Nature">
        <title>Pan genome of the phytoplankton Emiliania underpins its global distribution.</title>
        <authorList>
            <person name="Read B.A."/>
            <person name="Kegel J."/>
            <person name="Klute M.J."/>
            <person name="Kuo A."/>
            <person name="Lefebvre S.C."/>
            <person name="Maumus F."/>
            <person name="Mayer C."/>
            <person name="Miller J."/>
            <person name="Monier A."/>
            <person name="Salamov A."/>
            <person name="Young J."/>
            <person name="Aguilar M."/>
            <person name="Claverie J.M."/>
            <person name="Frickenhaus S."/>
            <person name="Gonzalez K."/>
            <person name="Herman E.K."/>
            <person name="Lin Y.C."/>
            <person name="Napier J."/>
            <person name="Ogata H."/>
            <person name="Sarno A.F."/>
            <person name="Shmutz J."/>
            <person name="Schroeder D."/>
            <person name="de Vargas C."/>
            <person name="Verret F."/>
            <person name="von Dassow P."/>
            <person name="Valentin K."/>
            <person name="Van de Peer Y."/>
            <person name="Wheeler G."/>
            <person name="Dacks J.B."/>
            <person name="Delwiche C.F."/>
            <person name="Dyhrman S.T."/>
            <person name="Glockner G."/>
            <person name="John U."/>
            <person name="Richards T."/>
            <person name="Worden A.Z."/>
            <person name="Zhang X."/>
            <person name="Grigoriev I.V."/>
            <person name="Allen A.E."/>
            <person name="Bidle K."/>
            <person name="Borodovsky M."/>
            <person name="Bowler C."/>
            <person name="Brownlee C."/>
            <person name="Cock J.M."/>
            <person name="Elias M."/>
            <person name="Gladyshev V.N."/>
            <person name="Groth M."/>
            <person name="Guda C."/>
            <person name="Hadaegh A."/>
            <person name="Iglesias-Rodriguez M.D."/>
            <person name="Jenkins J."/>
            <person name="Jones B.M."/>
            <person name="Lawson T."/>
            <person name="Leese F."/>
            <person name="Lindquist E."/>
            <person name="Lobanov A."/>
            <person name="Lomsadze A."/>
            <person name="Malik S.B."/>
            <person name="Marsh M.E."/>
            <person name="Mackinder L."/>
            <person name="Mock T."/>
            <person name="Mueller-Roeber B."/>
            <person name="Pagarete A."/>
            <person name="Parker M."/>
            <person name="Probert I."/>
            <person name="Quesneville H."/>
            <person name="Raines C."/>
            <person name="Rensing S.A."/>
            <person name="Riano-Pachon D.M."/>
            <person name="Richier S."/>
            <person name="Rokitta S."/>
            <person name="Shiraiwa Y."/>
            <person name="Soanes D.M."/>
            <person name="van der Giezen M."/>
            <person name="Wahlund T.M."/>
            <person name="Williams B."/>
            <person name="Wilson W."/>
            <person name="Wolfe G."/>
            <person name="Wurch L.L."/>
        </authorList>
    </citation>
    <scope>NUCLEOTIDE SEQUENCE</scope>
</reference>
<evidence type="ECO:0000313" key="2">
    <source>
        <dbReference type="Proteomes" id="UP000013827"/>
    </source>
</evidence>
<dbReference type="Proteomes" id="UP000013827">
    <property type="component" value="Unassembled WGS sequence"/>
</dbReference>
<organism evidence="1 2">
    <name type="scientific">Emiliania huxleyi (strain CCMP1516)</name>
    <dbReference type="NCBI Taxonomy" id="280463"/>
    <lineage>
        <taxon>Eukaryota</taxon>
        <taxon>Haptista</taxon>
        <taxon>Haptophyta</taxon>
        <taxon>Prymnesiophyceae</taxon>
        <taxon>Isochrysidales</taxon>
        <taxon>Noelaerhabdaceae</taxon>
        <taxon>Emiliania</taxon>
    </lineage>
</organism>
<dbReference type="GeneID" id="17274265"/>
<protein>
    <submittedName>
        <fullName evidence="1">Uncharacterized protein</fullName>
    </submittedName>
</protein>
<dbReference type="KEGG" id="ehx:EMIHUDRAFT_366159"/>
<dbReference type="RefSeq" id="XP_005781149.1">
    <property type="nucleotide sequence ID" value="XM_005781092.1"/>
</dbReference>
<sequence length="50" mass="5125">PSGAEAAAAALGADPLGAAQQAFTEARAALVPYRHGTEPTLGSRLWGVWY</sequence>
<evidence type="ECO:0000313" key="1">
    <source>
        <dbReference type="EnsemblProtists" id="EOD28720"/>
    </source>
</evidence>
<reference evidence="1" key="2">
    <citation type="submission" date="2024-10" db="UniProtKB">
        <authorList>
            <consortium name="EnsemblProtists"/>
        </authorList>
    </citation>
    <scope>IDENTIFICATION</scope>
</reference>
<dbReference type="AlphaFoldDB" id="A0A0D3JYY5"/>